<proteinExistence type="inferred from homology"/>
<dbReference type="EMBL" id="OC986032">
    <property type="protein sequence ID" value="CAG4642687.1"/>
    <property type="molecule type" value="Genomic_DNA"/>
</dbReference>
<dbReference type="GO" id="GO:0001522">
    <property type="term" value="P:pseudouridine synthesis"/>
    <property type="evidence" value="ECO:0007669"/>
    <property type="project" value="InterPro"/>
</dbReference>
<dbReference type="Gene3D" id="3.30.2350.10">
    <property type="entry name" value="Pseudouridine synthase"/>
    <property type="match status" value="1"/>
</dbReference>
<dbReference type="GO" id="GO:0003723">
    <property type="term" value="F:RNA binding"/>
    <property type="evidence" value="ECO:0007669"/>
    <property type="project" value="InterPro"/>
</dbReference>
<dbReference type="GO" id="GO:0009982">
    <property type="term" value="F:pseudouridine synthase activity"/>
    <property type="evidence" value="ECO:0007669"/>
    <property type="project" value="InterPro"/>
</dbReference>
<name>A0A9N6WS16_9CRUS</name>
<dbReference type="InterPro" id="IPR039048">
    <property type="entry name" value="Trub2"/>
</dbReference>
<accession>A0A9N6WS16</accession>
<protein>
    <submittedName>
        <fullName evidence="3">EOG090X0AGI</fullName>
    </submittedName>
</protein>
<organism evidence="3">
    <name type="scientific">Evadne anonyx</name>
    <dbReference type="NCBI Taxonomy" id="141404"/>
    <lineage>
        <taxon>Eukaryota</taxon>
        <taxon>Metazoa</taxon>
        <taxon>Ecdysozoa</taxon>
        <taxon>Arthropoda</taxon>
        <taxon>Crustacea</taxon>
        <taxon>Branchiopoda</taxon>
        <taxon>Diplostraca</taxon>
        <taxon>Cladocera</taxon>
        <taxon>Onychopoda</taxon>
        <taxon>Podonidae</taxon>
        <taxon>Evadne</taxon>
    </lineage>
</organism>
<dbReference type="InterPro" id="IPR002501">
    <property type="entry name" value="PsdUridine_synth_N"/>
</dbReference>
<sequence>MAVSTTVRTMRDAWHYLNGIACVYKPAGVSCQQVRHTLITNLCRDINKLEQSPPRALVKIERSLISTENEIEPSYEVSTVPNLTDLALVRGPGIVNNDVRLSWSNNLGPRVSGVMVLGINRANAGLSKLKDSRPISVYQIKAQFGQATEDHWHDGKIWEKTTSAHLKKSVVDAVLSSIQATNQRNMFEYCGVNPTSQAAYELASRGLLRPGGKSPPLLYGIKCIHFEPPDFTLEIHCINANQKYLSTLVHELGLELKTTAVCLQMRCTRYGYFKVEDSLLRNQWALDDLMENMVACRDILMHVPNVTANIAAYQIPPKVQQTPNNEMN</sequence>
<gene>
    <name evidence="3" type="primary">EOG090X0AGI</name>
</gene>
<dbReference type="GO" id="GO:0006396">
    <property type="term" value="P:RNA processing"/>
    <property type="evidence" value="ECO:0007669"/>
    <property type="project" value="InterPro"/>
</dbReference>
<reference evidence="3" key="1">
    <citation type="submission" date="2021-04" db="EMBL/GenBank/DDBJ databases">
        <authorList>
            <person name="Cornetti L."/>
        </authorList>
    </citation>
    <scope>NUCLEOTIDE SEQUENCE</scope>
</reference>
<dbReference type="Pfam" id="PF01509">
    <property type="entry name" value="TruB_N"/>
    <property type="match status" value="1"/>
</dbReference>
<dbReference type="InterPro" id="IPR020103">
    <property type="entry name" value="PsdUridine_synth_cat_dom_sf"/>
</dbReference>
<dbReference type="PANTHER" id="PTHR13195">
    <property type="entry name" value="PSEUDOURIDINE SYNTHASE-RELATED"/>
    <property type="match status" value="1"/>
</dbReference>
<dbReference type="SUPFAM" id="SSF55120">
    <property type="entry name" value="Pseudouridine synthase"/>
    <property type="match status" value="1"/>
</dbReference>
<comment type="similarity">
    <text evidence="1">Belongs to the pseudouridine synthase TruB family.</text>
</comment>
<evidence type="ECO:0000313" key="3">
    <source>
        <dbReference type="EMBL" id="CAG4642687.1"/>
    </source>
</evidence>
<feature type="domain" description="Pseudouridine synthase II N-terminal" evidence="2">
    <location>
        <begin position="104"/>
        <end position="238"/>
    </location>
</feature>
<evidence type="ECO:0000259" key="2">
    <source>
        <dbReference type="Pfam" id="PF01509"/>
    </source>
</evidence>
<evidence type="ECO:0000256" key="1">
    <source>
        <dbReference type="ARBA" id="ARBA00008999"/>
    </source>
</evidence>
<dbReference type="AlphaFoldDB" id="A0A9N6WS16"/>
<dbReference type="PANTHER" id="PTHR13195:SF0">
    <property type="entry name" value="PSEUDOURIDYLATE SYNTHASE TRUB2, MITOCHONDRIAL"/>
    <property type="match status" value="1"/>
</dbReference>